<evidence type="ECO:0000313" key="14">
    <source>
        <dbReference type="RefSeq" id="XP_026680038.1"/>
    </source>
</evidence>
<keyword evidence="3" id="KW-0964">Secreted</keyword>
<dbReference type="SMART" id="SM00469">
    <property type="entry name" value="WIF"/>
    <property type="match status" value="1"/>
</dbReference>
<sequence length="312" mass="35366">MYRVVSEKRFLRLLLLRFQMGYVNFTWKSGMKKYYYNFDRLQSFNENILEPPSVSIKTTGRIPRRPKVFSIQLKCSGNRSGIASFTIGLLIESRKGKPLPGTPLRLKLRKECAERINVAVVSLMTILLFVSGICTEKCLNGGKCVQKDTCECQKGFYGLRCEFSKCIIPCLNGGRCKGVNKCICTEKCLNGGKCVQKDTCECQKGFYGLRCEFSKCIIPCLNGGRCKGVNKCRCPPGFLGDYCEIWQRPYICPKPCKQGVCSAARTCACYEGWFGRTCSQRSDSGEDKSTFYHDDEEGPPVRNKPRRRKIFV</sequence>
<dbReference type="KEGG" id="dci:103510083"/>
<feature type="disulfide bond" evidence="9">
    <location>
        <begin position="234"/>
        <end position="243"/>
    </location>
</feature>
<feature type="disulfide bond" evidence="9">
    <location>
        <begin position="216"/>
        <end position="226"/>
    </location>
</feature>
<dbReference type="InterPro" id="IPR050969">
    <property type="entry name" value="Dev_Signal_Modulators"/>
</dbReference>
<comment type="caution">
    <text evidence="9">Lacks conserved residue(s) required for the propagation of feature annotation.</text>
</comment>
<dbReference type="RefSeq" id="XP_026680038.1">
    <property type="nucleotide sequence ID" value="XM_026824237.1"/>
</dbReference>
<evidence type="ECO:0000256" key="7">
    <source>
        <dbReference type="ARBA" id="ARBA00023157"/>
    </source>
</evidence>
<dbReference type="GO" id="GO:0005102">
    <property type="term" value="F:signaling receptor binding"/>
    <property type="evidence" value="ECO:0007669"/>
    <property type="project" value="TreeGrafter"/>
</dbReference>
<dbReference type="InterPro" id="IPR000742">
    <property type="entry name" value="EGF"/>
</dbReference>
<feature type="domain" description="EGF-like" evidence="11">
    <location>
        <begin position="212"/>
        <end position="244"/>
    </location>
</feature>
<dbReference type="SUPFAM" id="SSF57196">
    <property type="entry name" value="EGF/Laminin"/>
    <property type="match status" value="1"/>
</dbReference>
<gene>
    <name evidence="14" type="primary">LOC103510083</name>
</gene>
<keyword evidence="13" id="KW-1185">Reference proteome</keyword>
<feature type="domain" description="WIF" evidence="12">
    <location>
        <begin position="1"/>
        <end position="112"/>
    </location>
</feature>
<dbReference type="AlphaFoldDB" id="A0A3Q0IZC1"/>
<evidence type="ECO:0000259" key="12">
    <source>
        <dbReference type="PROSITE" id="PS50814"/>
    </source>
</evidence>
<dbReference type="Proteomes" id="UP000079169">
    <property type="component" value="Unplaced"/>
</dbReference>
<proteinExistence type="predicted"/>
<dbReference type="GO" id="GO:0005576">
    <property type="term" value="C:extracellular region"/>
    <property type="evidence" value="ECO:0007669"/>
    <property type="project" value="UniProtKB-SubCell"/>
</dbReference>
<dbReference type="Pfam" id="PF02019">
    <property type="entry name" value="WIF"/>
    <property type="match status" value="1"/>
</dbReference>
<dbReference type="PANTHER" id="PTHR14949:SF32">
    <property type="entry name" value="WNT INHIBITORY FACTOR 1"/>
    <property type="match status" value="1"/>
</dbReference>
<evidence type="ECO:0000256" key="5">
    <source>
        <dbReference type="ARBA" id="ARBA00022729"/>
    </source>
</evidence>
<dbReference type="PROSITE" id="PS50026">
    <property type="entry name" value="EGF_3"/>
    <property type="match status" value="2"/>
</dbReference>
<keyword evidence="5" id="KW-0732">Signal</keyword>
<evidence type="ECO:0000256" key="4">
    <source>
        <dbReference type="ARBA" id="ARBA00022536"/>
    </source>
</evidence>
<evidence type="ECO:0000256" key="3">
    <source>
        <dbReference type="ARBA" id="ARBA00022525"/>
    </source>
</evidence>
<dbReference type="GeneID" id="103510083"/>
<evidence type="ECO:0000256" key="2">
    <source>
        <dbReference type="ARBA" id="ARBA00022473"/>
    </source>
</evidence>
<evidence type="ECO:0000256" key="9">
    <source>
        <dbReference type="PROSITE-ProRule" id="PRU00076"/>
    </source>
</evidence>
<feature type="compositionally biased region" description="Basic and acidic residues" evidence="10">
    <location>
        <begin position="283"/>
        <end position="293"/>
    </location>
</feature>
<dbReference type="InterPro" id="IPR013032">
    <property type="entry name" value="EGF-like_CS"/>
</dbReference>
<dbReference type="STRING" id="121845.A0A3Q0IZC1"/>
<dbReference type="PROSITE" id="PS01186">
    <property type="entry name" value="EGF_2"/>
    <property type="match status" value="3"/>
</dbReference>
<feature type="region of interest" description="Disordered" evidence="10">
    <location>
        <begin position="279"/>
        <end position="306"/>
    </location>
</feature>
<feature type="domain" description="EGF-like" evidence="11">
    <location>
        <begin position="130"/>
        <end position="162"/>
    </location>
</feature>
<evidence type="ECO:0000256" key="1">
    <source>
        <dbReference type="ARBA" id="ARBA00004613"/>
    </source>
</evidence>
<feature type="disulfide bond" evidence="9">
    <location>
        <begin position="152"/>
        <end position="161"/>
    </location>
</feature>
<dbReference type="PROSITE" id="PS00022">
    <property type="entry name" value="EGF_1"/>
    <property type="match status" value="2"/>
</dbReference>
<dbReference type="GO" id="GO:0009986">
    <property type="term" value="C:cell surface"/>
    <property type="evidence" value="ECO:0007669"/>
    <property type="project" value="TreeGrafter"/>
</dbReference>
<dbReference type="Gene3D" id="2.10.25.10">
    <property type="entry name" value="Laminin"/>
    <property type="match status" value="3"/>
</dbReference>
<dbReference type="InterPro" id="IPR038677">
    <property type="entry name" value="WIF_sf"/>
</dbReference>
<feature type="disulfide bond" evidence="9">
    <location>
        <begin position="134"/>
        <end position="144"/>
    </location>
</feature>
<evidence type="ECO:0000256" key="8">
    <source>
        <dbReference type="ARBA" id="ARBA00023180"/>
    </source>
</evidence>
<comment type="subcellular location">
    <subcellularLocation>
        <location evidence="1">Secreted</location>
    </subcellularLocation>
</comment>
<dbReference type="PANTHER" id="PTHR14949">
    <property type="entry name" value="EGF-LIKE-DOMAIN, MULTIPLE 7, 8"/>
    <property type="match status" value="1"/>
</dbReference>
<reference evidence="14" key="1">
    <citation type="submission" date="2025-08" db="UniProtKB">
        <authorList>
            <consortium name="RefSeq"/>
        </authorList>
    </citation>
    <scope>IDENTIFICATION</scope>
</reference>
<protein>
    <submittedName>
        <fullName evidence="14">Protein shifted-like</fullName>
    </submittedName>
</protein>
<keyword evidence="8" id="KW-0325">Glycoprotein</keyword>
<dbReference type="Gene3D" id="2.60.40.2170">
    <property type="entry name" value="Wnt, WIF domain"/>
    <property type="match status" value="1"/>
</dbReference>
<dbReference type="PROSITE" id="PS50814">
    <property type="entry name" value="WIF"/>
    <property type="match status" value="1"/>
</dbReference>
<evidence type="ECO:0000313" key="13">
    <source>
        <dbReference type="Proteomes" id="UP000079169"/>
    </source>
</evidence>
<dbReference type="PaxDb" id="121845-A0A3Q0IZC1"/>
<keyword evidence="4 9" id="KW-0245">EGF-like domain</keyword>
<evidence type="ECO:0000259" key="11">
    <source>
        <dbReference type="PROSITE" id="PS50026"/>
    </source>
</evidence>
<accession>A0A3Q0IZC1</accession>
<keyword evidence="2" id="KW-0217">Developmental protein</keyword>
<dbReference type="Pfam" id="PF12661">
    <property type="entry name" value="hEGF"/>
    <property type="match status" value="3"/>
</dbReference>
<name>A0A3Q0IZC1_DIACI</name>
<keyword evidence="6" id="KW-0677">Repeat</keyword>
<keyword evidence="7 9" id="KW-1015">Disulfide bond</keyword>
<evidence type="ECO:0000256" key="10">
    <source>
        <dbReference type="SAM" id="MobiDB-lite"/>
    </source>
</evidence>
<dbReference type="SMART" id="SM00181">
    <property type="entry name" value="EGF"/>
    <property type="match status" value="4"/>
</dbReference>
<dbReference type="InterPro" id="IPR003306">
    <property type="entry name" value="WIF"/>
</dbReference>
<organism evidence="13 14">
    <name type="scientific">Diaphorina citri</name>
    <name type="common">Asian citrus psyllid</name>
    <dbReference type="NCBI Taxonomy" id="121845"/>
    <lineage>
        <taxon>Eukaryota</taxon>
        <taxon>Metazoa</taxon>
        <taxon>Ecdysozoa</taxon>
        <taxon>Arthropoda</taxon>
        <taxon>Hexapoda</taxon>
        <taxon>Insecta</taxon>
        <taxon>Pterygota</taxon>
        <taxon>Neoptera</taxon>
        <taxon>Paraneoptera</taxon>
        <taxon>Hemiptera</taxon>
        <taxon>Sternorrhyncha</taxon>
        <taxon>Psylloidea</taxon>
        <taxon>Psyllidae</taxon>
        <taxon>Diaphorininae</taxon>
        <taxon>Diaphorina</taxon>
    </lineage>
</organism>
<evidence type="ECO:0000256" key="6">
    <source>
        <dbReference type="ARBA" id="ARBA00022737"/>
    </source>
</evidence>